<proteinExistence type="predicted"/>
<reference evidence="1 2" key="1">
    <citation type="submission" date="2020-08" db="EMBL/GenBank/DDBJ databases">
        <title>Genomic Encyclopedia of Type Strains, Phase IV (KMG-IV): sequencing the most valuable type-strain genomes for metagenomic binning, comparative biology and taxonomic classification.</title>
        <authorList>
            <person name="Goeker M."/>
        </authorList>
    </citation>
    <scope>NUCLEOTIDE SEQUENCE [LARGE SCALE GENOMIC DNA]</scope>
    <source>
        <strain evidence="1 2">DSM 15743</strain>
    </source>
</reference>
<name>A0A7W6IIC6_9HYPH</name>
<keyword evidence="2" id="KW-1185">Reference proteome</keyword>
<organism evidence="1 2">
    <name type="scientific">Microvirga flocculans</name>
    <dbReference type="NCBI Taxonomy" id="217168"/>
    <lineage>
        <taxon>Bacteria</taxon>
        <taxon>Pseudomonadati</taxon>
        <taxon>Pseudomonadota</taxon>
        <taxon>Alphaproteobacteria</taxon>
        <taxon>Hyphomicrobiales</taxon>
        <taxon>Methylobacteriaceae</taxon>
        <taxon>Microvirga</taxon>
    </lineage>
</organism>
<comment type="caution">
    <text evidence="1">The sequence shown here is derived from an EMBL/GenBank/DDBJ whole genome shotgun (WGS) entry which is preliminary data.</text>
</comment>
<gene>
    <name evidence="1" type="ORF">GGR34_003678</name>
</gene>
<accession>A0A7W6IIC6</accession>
<sequence length="158" mass="17052">MPPIIGLLLQYAPELIGLFAGEKASAAIGRVVGAAKTVFGTDDPAAVQEAIATDPKLAEAFAEKARQDLAYMLQANQAQSALALAEVGKSFWHSGWRPGLSWQLIFMWNWNVWTSWLIQVASGIPVPIVPWEHLLGFSGLWLAIYGGGHTLKSILGGR</sequence>
<evidence type="ECO:0000313" key="1">
    <source>
        <dbReference type="EMBL" id="MBB4041993.1"/>
    </source>
</evidence>
<dbReference type="RefSeq" id="WP_051435214.1">
    <property type="nucleotide sequence ID" value="NZ_JACIDC010000018.1"/>
</dbReference>
<dbReference type="Proteomes" id="UP000519439">
    <property type="component" value="Unassembled WGS sequence"/>
</dbReference>
<evidence type="ECO:0008006" key="3">
    <source>
        <dbReference type="Google" id="ProtNLM"/>
    </source>
</evidence>
<evidence type="ECO:0000313" key="2">
    <source>
        <dbReference type="Proteomes" id="UP000519439"/>
    </source>
</evidence>
<dbReference type="AlphaFoldDB" id="A0A7W6IIC6"/>
<protein>
    <recommendedName>
        <fullName evidence="3">Holin of 3TMs, for gene-transfer release</fullName>
    </recommendedName>
</protein>
<dbReference type="EMBL" id="JACIDC010000018">
    <property type="protein sequence ID" value="MBB4041993.1"/>
    <property type="molecule type" value="Genomic_DNA"/>
</dbReference>